<evidence type="ECO:0000259" key="7">
    <source>
        <dbReference type="SMART" id="SM00479"/>
    </source>
</evidence>
<evidence type="ECO:0000256" key="2">
    <source>
        <dbReference type="ARBA" id="ARBA00022722"/>
    </source>
</evidence>
<name>A0A8H7W518_9HELO</name>
<sequence length="217" mass="24573">MRYKERRDAKGVEKVWSCCGKHVSADPCQAAEFHLARPYPAGQLESLWAFYPTPIAHISHQIRAAVAIDCEMGTAKSGDSELIRVTLIDYFSSEVLVDKLVYPDVAMEHYNTRFSGVTRKDMENARRSGQCLMGKKRAREAIWKFVGPHTIVVGHSAHNDLTAMRWTHNVVVDTWLVESENKKAKEVEANAKAERDRKEQEVSQTQSSPSEDLDKVQ</sequence>
<evidence type="ECO:0000256" key="6">
    <source>
        <dbReference type="SAM" id="MobiDB-lite"/>
    </source>
</evidence>
<evidence type="ECO:0000256" key="4">
    <source>
        <dbReference type="ARBA" id="ARBA00022839"/>
    </source>
</evidence>
<dbReference type="PANTHER" id="PTHR12801">
    <property type="entry name" value="RNA EXONUCLEASE REXO1 / RECO3 FAMILY MEMBER-RELATED"/>
    <property type="match status" value="1"/>
</dbReference>
<dbReference type="InterPro" id="IPR012337">
    <property type="entry name" value="RNaseH-like_sf"/>
</dbReference>
<dbReference type="CDD" id="cd06137">
    <property type="entry name" value="DEDDh_RNase"/>
    <property type="match status" value="1"/>
</dbReference>
<dbReference type="Proteomes" id="UP000664132">
    <property type="component" value="Unassembled WGS sequence"/>
</dbReference>
<keyword evidence="4" id="KW-0269">Exonuclease</keyword>
<keyword evidence="1" id="KW-0698">rRNA processing</keyword>
<proteinExistence type="predicted"/>
<dbReference type="GO" id="GO:0000027">
    <property type="term" value="P:ribosomal large subunit assembly"/>
    <property type="evidence" value="ECO:0007669"/>
    <property type="project" value="TreeGrafter"/>
</dbReference>
<evidence type="ECO:0000256" key="1">
    <source>
        <dbReference type="ARBA" id="ARBA00022552"/>
    </source>
</evidence>
<dbReference type="EMBL" id="JAFJYH010000218">
    <property type="protein sequence ID" value="KAG4415542.1"/>
    <property type="molecule type" value="Genomic_DNA"/>
</dbReference>
<feature type="domain" description="Exonuclease" evidence="7">
    <location>
        <begin position="64"/>
        <end position="203"/>
    </location>
</feature>
<organism evidence="8 9">
    <name type="scientific">Cadophora malorum</name>
    <dbReference type="NCBI Taxonomy" id="108018"/>
    <lineage>
        <taxon>Eukaryota</taxon>
        <taxon>Fungi</taxon>
        <taxon>Dikarya</taxon>
        <taxon>Ascomycota</taxon>
        <taxon>Pezizomycotina</taxon>
        <taxon>Leotiomycetes</taxon>
        <taxon>Helotiales</taxon>
        <taxon>Ploettnerulaceae</taxon>
        <taxon>Cadophora</taxon>
    </lineage>
</organism>
<dbReference type="InterPro" id="IPR047021">
    <property type="entry name" value="REXO1/3/4-like"/>
</dbReference>
<dbReference type="GO" id="GO:0005634">
    <property type="term" value="C:nucleus"/>
    <property type="evidence" value="ECO:0007669"/>
    <property type="project" value="TreeGrafter"/>
</dbReference>
<dbReference type="InterPro" id="IPR013520">
    <property type="entry name" value="Ribonucl_H"/>
</dbReference>
<evidence type="ECO:0000256" key="3">
    <source>
        <dbReference type="ARBA" id="ARBA00022801"/>
    </source>
</evidence>
<dbReference type="Gene3D" id="3.30.420.10">
    <property type="entry name" value="Ribonuclease H-like superfamily/Ribonuclease H"/>
    <property type="match status" value="1"/>
</dbReference>
<evidence type="ECO:0000313" key="9">
    <source>
        <dbReference type="Proteomes" id="UP000664132"/>
    </source>
</evidence>
<dbReference type="InterPro" id="IPR036397">
    <property type="entry name" value="RNaseH_sf"/>
</dbReference>
<dbReference type="GO" id="GO:0006364">
    <property type="term" value="P:rRNA processing"/>
    <property type="evidence" value="ECO:0007669"/>
    <property type="project" value="UniProtKB-KW"/>
</dbReference>
<gene>
    <name evidence="8" type="ORF">IFR04_011306</name>
</gene>
<feature type="region of interest" description="Disordered" evidence="6">
    <location>
        <begin position="183"/>
        <end position="217"/>
    </location>
</feature>
<protein>
    <recommendedName>
        <fullName evidence="7">Exonuclease domain-containing protein</fullName>
    </recommendedName>
</protein>
<comment type="function">
    <text evidence="5">Exoribonuclease involved in ribosome biosynthesis. Involved in the processing of ITS1, the internal transcribed spacer localized between the 18S and 5.8S rRNAs.</text>
</comment>
<dbReference type="SMART" id="SM00479">
    <property type="entry name" value="EXOIII"/>
    <property type="match status" value="1"/>
</dbReference>
<evidence type="ECO:0000256" key="5">
    <source>
        <dbReference type="ARBA" id="ARBA00025599"/>
    </source>
</evidence>
<evidence type="ECO:0000313" key="8">
    <source>
        <dbReference type="EMBL" id="KAG4415542.1"/>
    </source>
</evidence>
<dbReference type="GO" id="GO:0004527">
    <property type="term" value="F:exonuclease activity"/>
    <property type="evidence" value="ECO:0007669"/>
    <property type="project" value="UniProtKB-KW"/>
</dbReference>
<keyword evidence="3" id="KW-0378">Hydrolase</keyword>
<dbReference type="AlphaFoldDB" id="A0A8H7W518"/>
<keyword evidence="9" id="KW-1185">Reference proteome</keyword>
<keyword evidence="2" id="KW-0540">Nuclease</keyword>
<accession>A0A8H7W518</accession>
<dbReference type="GO" id="GO:0003676">
    <property type="term" value="F:nucleic acid binding"/>
    <property type="evidence" value="ECO:0007669"/>
    <property type="project" value="InterPro"/>
</dbReference>
<reference evidence="8" key="1">
    <citation type="submission" date="2021-02" db="EMBL/GenBank/DDBJ databases">
        <title>Genome sequence Cadophora malorum strain M34.</title>
        <authorList>
            <person name="Stefanovic E."/>
            <person name="Vu D."/>
            <person name="Scully C."/>
            <person name="Dijksterhuis J."/>
            <person name="Roader J."/>
            <person name="Houbraken J."/>
        </authorList>
    </citation>
    <scope>NUCLEOTIDE SEQUENCE</scope>
    <source>
        <strain evidence="8">M34</strain>
    </source>
</reference>
<dbReference type="OrthoDB" id="16516at2759"/>
<dbReference type="PANTHER" id="PTHR12801:SF45">
    <property type="entry name" value="RNA EXONUCLEASE 4"/>
    <property type="match status" value="1"/>
</dbReference>
<dbReference type="SUPFAM" id="SSF53098">
    <property type="entry name" value="Ribonuclease H-like"/>
    <property type="match status" value="1"/>
</dbReference>
<feature type="compositionally biased region" description="Basic and acidic residues" evidence="6">
    <location>
        <begin position="183"/>
        <end position="201"/>
    </location>
</feature>
<comment type="caution">
    <text evidence="8">The sequence shown here is derived from an EMBL/GenBank/DDBJ whole genome shotgun (WGS) entry which is preliminary data.</text>
</comment>